<reference evidence="1" key="1">
    <citation type="submission" date="2021-01" db="EMBL/GenBank/DDBJ databases">
        <title>Whole genome shotgun sequence of Virgisporangium ochraceum NBRC 16418.</title>
        <authorList>
            <person name="Komaki H."/>
            <person name="Tamura T."/>
        </authorList>
    </citation>
    <scope>NUCLEOTIDE SEQUENCE</scope>
    <source>
        <strain evidence="1">NBRC 16418</strain>
    </source>
</reference>
<evidence type="ECO:0008006" key="3">
    <source>
        <dbReference type="Google" id="ProtNLM"/>
    </source>
</evidence>
<keyword evidence="2" id="KW-1185">Reference proteome</keyword>
<accession>A0A8J4A0B1</accession>
<gene>
    <name evidence="1" type="ORF">Voc01_071190</name>
</gene>
<protein>
    <recommendedName>
        <fullName evidence="3">Lipoprotein</fullName>
    </recommendedName>
</protein>
<evidence type="ECO:0000313" key="2">
    <source>
        <dbReference type="Proteomes" id="UP000635606"/>
    </source>
</evidence>
<sequence length="231" mass="24417">MRTRILTGLFVLAFTAGCGTILDQPDTVARPASVEPSAPASSAPPFDRDTASARVKKILMAPGAMVNVGVVGKPEDELDTTYTTSEYCNLRVLGEGTYNHIAHLREWSSPGITVYQTAHGYGTLTGRDAVEATRRNAQNCTTYEIRSADGRIKIELLDQLDLGTVAGVEASYGRCYRRSSPTETPTIACEAHLGRGTLLSNILVYSGGTVASASAKLRQIVPIAAAALAAG</sequence>
<dbReference type="EMBL" id="BOPH01000098">
    <property type="protein sequence ID" value="GIJ72202.1"/>
    <property type="molecule type" value="Genomic_DNA"/>
</dbReference>
<name>A0A8J4A0B1_9ACTN</name>
<proteinExistence type="predicted"/>
<organism evidence="1 2">
    <name type="scientific">Virgisporangium ochraceum</name>
    <dbReference type="NCBI Taxonomy" id="65505"/>
    <lineage>
        <taxon>Bacteria</taxon>
        <taxon>Bacillati</taxon>
        <taxon>Actinomycetota</taxon>
        <taxon>Actinomycetes</taxon>
        <taxon>Micromonosporales</taxon>
        <taxon>Micromonosporaceae</taxon>
        <taxon>Virgisporangium</taxon>
    </lineage>
</organism>
<dbReference type="AlphaFoldDB" id="A0A8J4A0B1"/>
<comment type="caution">
    <text evidence="1">The sequence shown here is derived from an EMBL/GenBank/DDBJ whole genome shotgun (WGS) entry which is preliminary data.</text>
</comment>
<dbReference type="RefSeq" id="WP_203932060.1">
    <property type="nucleotide sequence ID" value="NZ_BOPH01000098.1"/>
</dbReference>
<dbReference type="PROSITE" id="PS51257">
    <property type="entry name" value="PROKAR_LIPOPROTEIN"/>
    <property type="match status" value="1"/>
</dbReference>
<dbReference type="Proteomes" id="UP000635606">
    <property type="component" value="Unassembled WGS sequence"/>
</dbReference>
<evidence type="ECO:0000313" key="1">
    <source>
        <dbReference type="EMBL" id="GIJ72202.1"/>
    </source>
</evidence>